<feature type="domain" description="DALR anticodon binding" evidence="12">
    <location>
        <begin position="589"/>
        <end position="679"/>
    </location>
</feature>
<keyword evidence="7 11" id="KW-0067">ATP-binding</keyword>
<dbReference type="PANTHER" id="PTHR30075:SF2">
    <property type="entry name" value="GLYCINE--TRNA LIGASE, CHLOROPLASTIC_MITOCHONDRIAL 2"/>
    <property type="match status" value="1"/>
</dbReference>
<dbReference type="PRINTS" id="PR01045">
    <property type="entry name" value="TRNASYNTHGB"/>
</dbReference>
<sequence length="697" mass="79602">MQKNNLLIEIVTEELPPLSQKDLGEAFAKNIAQSILELKLIESLEYETFSSPRRIGVLVKQVLLSGDNEKRKIKLMPAKVGFREENKPSDALIKKLDSMGEGLSAIKNLELVEEKGQFNIYLEKSFDGKSLYEELPQIINNSLAHLPIKKLMSYQLNDGWTTVNFVRPIKNILAVYGDKLVDLECMGLKSVMHTYGHRFESKHDVLAIHDASLYEKVLLTEGRVIASFSKRKEKIKTDLNEAVKKINNKFRAITDDKLLEEVTSLVEMPNILIGEFENQYLEVPQECLILTMQSNQKYFPILNDQDELTNYFVIVSNINPKNSTNIIEGNEKVIRPRLADAEFFYKKDMAYTLKKYSENLRSITYHNKLGTQHDRALRVASIMKFISKKLNVKNVTNFENLALHAKADLLCLMVGEFPELQGVIGRYYALNEGHANDFADAIEDHYNPKFSGGKLPREQMGDMLAIADKIETLMSLFSIGEKPTGVKDPFALRRNAIGLIRILAEKNIPLELDELLKTFYPNSDLKSLNELTAFIQDRLINYLKDKGFTPQQVEAVAGEMPKTLDNILERANAVKLFSQLNQSEDLASANKRVVNILKKYNSNNMETIDPSLLIENEEKFLFKSLNETSKKIREFVKAKDYDRALSILINLKEPIDLFFEKIMVNADDDAIKKNRHNLLIQLYKEMNCVANISKLST</sequence>
<evidence type="ECO:0000256" key="5">
    <source>
        <dbReference type="ARBA" id="ARBA00022598"/>
    </source>
</evidence>
<evidence type="ECO:0000313" key="13">
    <source>
        <dbReference type="EMBL" id="EAV46911.1"/>
    </source>
</evidence>
<keyword evidence="5 11" id="KW-0436">Ligase</keyword>
<evidence type="ECO:0000256" key="3">
    <source>
        <dbReference type="ARBA" id="ARBA00011209"/>
    </source>
</evidence>
<evidence type="ECO:0000256" key="2">
    <source>
        <dbReference type="ARBA" id="ARBA00008226"/>
    </source>
</evidence>
<dbReference type="AlphaFoldDB" id="A0P5V1"/>
<comment type="subcellular location">
    <subcellularLocation>
        <location evidence="1 11">Cytoplasm</location>
    </subcellularLocation>
</comment>
<comment type="caution">
    <text evidence="13">The sequence shown here is derived from an EMBL/GenBank/DDBJ whole genome shotgun (WGS) entry which is preliminary data.</text>
</comment>
<name>A0P5V1_9PROT</name>
<keyword evidence="6 11" id="KW-0547">Nucleotide-binding</keyword>
<keyword evidence="8 11" id="KW-0648">Protein biosynthesis</keyword>
<keyword evidence="4 11" id="KW-0963">Cytoplasm</keyword>
<dbReference type="PANTHER" id="PTHR30075">
    <property type="entry name" value="GLYCYL-TRNA SYNTHETASE"/>
    <property type="match status" value="1"/>
</dbReference>
<organism evidence="13 14">
    <name type="scientific">Methylophilales bacterium HTCC2181</name>
    <dbReference type="NCBI Taxonomy" id="383631"/>
    <lineage>
        <taxon>Bacteria</taxon>
        <taxon>Pseudomonadati</taxon>
        <taxon>Pseudomonadota</taxon>
        <taxon>Betaproteobacteria</taxon>
        <taxon>Nitrosomonadales</taxon>
        <taxon>OM43 clade</taxon>
    </lineage>
</organism>
<keyword evidence="14" id="KW-1185">Reference proteome</keyword>
<gene>
    <name evidence="11" type="primary">glyS</name>
    <name evidence="13" type="ORF">MB2181_02520</name>
</gene>
<dbReference type="InterPro" id="IPR015944">
    <property type="entry name" value="Gly-tRNA-synth_bsu"/>
</dbReference>
<comment type="subunit">
    <text evidence="3 11">Tetramer of two alpha and two beta subunits.</text>
</comment>
<dbReference type="EC" id="6.1.1.14" evidence="11"/>
<dbReference type="InterPro" id="IPR006194">
    <property type="entry name" value="Gly-tRNA-synth_heterodimer"/>
</dbReference>
<proteinExistence type="inferred from homology"/>
<evidence type="ECO:0000259" key="12">
    <source>
        <dbReference type="Pfam" id="PF05746"/>
    </source>
</evidence>
<evidence type="ECO:0000256" key="8">
    <source>
        <dbReference type="ARBA" id="ARBA00022917"/>
    </source>
</evidence>
<keyword evidence="9 11" id="KW-0030">Aminoacyl-tRNA synthetase</keyword>
<evidence type="ECO:0000256" key="11">
    <source>
        <dbReference type="HAMAP-Rule" id="MF_00255"/>
    </source>
</evidence>
<accession>A0P5V1</accession>
<evidence type="ECO:0000256" key="1">
    <source>
        <dbReference type="ARBA" id="ARBA00004496"/>
    </source>
</evidence>
<dbReference type="Pfam" id="PF05746">
    <property type="entry name" value="DALR_1"/>
    <property type="match status" value="1"/>
</dbReference>
<protein>
    <recommendedName>
        <fullName evidence="11">Glycine--tRNA ligase beta subunit</fullName>
        <ecNumber evidence="11">6.1.1.14</ecNumber>
    </recommendedName>
    <alternativeName>
        <fullName evidence="11">Glycyl-tRNA synthetase beta subunit</fullName>
        <shortName evidence="11">GlyRS</shortName>
    </alternativeName>
</protein>
<dbReference type="GO" id="GO:0004814">
    <property type="term" value="F:arginine-tRNA ligase activity"/>
    <property type="evidence" value="ECO:0007669"/>
    <property type="project" value="InterPro"/>
</dbReference>
<dbReference type="InterPro" id="IPR008909">
    <property type="entry name" value="DALR_anticod-bd"/>
</dbReference>
<dbReference type="HAMAP" id="MF_00255">
    <property type="entry name" value="Gly_tRNA_synth_beta"/>
    <property type="match status" value="1"/>
</dbReference>
<evidence type="ECO:0000256" key="10">
    <source>
        <dbReference type="ARBA" id="ARBA00047937"/>
    </source>
</evidence>
<reference evidence="13 14" key="1">
    <citation type="submission" date="2006-11" db="EMBL/GenBank/DDBJ databases">
        <authorList>
            <person name="Giovannoni S."/>
            <person name="Vergin K."/>
            <person name="Ferriera S."/>
            <person name="Johnson J."/>
            <person name="Kravitz S."/>
            <person name="Beeson K."/>
            <person name="Sutton G."/>
            <person name="Rogers Y.-H."/>
            <person name="Friedman R."/>
            <person name="Frazier M."/>
            <person name="Venter J.C."/>
        </authorList>
    </citation>
    <scope>NUCLEOTIDE SEQUENCE [LARGE SCALE GENOMIC DNA]</scope>
    <source>
        <strain evidence="13 14">HTCC2181</strain>
    </source>
</reference>
<dbReference type="GO" id="GO:0006426">
    <property type="term" value="P:glycyl-tRNA aminoacylation"/>
    <property type="evidence" value="ECO:0007669"/>
    <property type="project" value="UniProtKB-UniRule"/>
</dbReference>
<comment type="similarity">
    <text evidence="2 11">Belongs to the class-II aminoacyl-tRNA synthetase family.</text>
</comment>
<evidence type="ECO:0000256" key="7">
    <source>
        <dbReference type="ARBA" id="ARBA00022840"/>
    </source>
</evidence>
<dbReference type="GO" id="GO:0004820">
    <property type="term" value="F:glycine-tRNA ligase activity"/>
    <property type="evidence" value="ECO:0007669"/>
    <property type="project" value="UniProtKB-UniRule"/>
</dbReference>
<dbReference type="EMBL" id="AAUX01000001">
    <property type="protein sequence ID" value="EAV46911.1"/>
    <property type="molecule type" value="Genomic_DNA"/>
</dbReference>
<dbReference type="Pfam" id="PF02092">
    <property type="entry name" value="tRNA_synt_2f"/>
    <property type="match status" value="1"/>
</dbReference>
<dbReference type="OrthoDB" id="9775440at2"/>
<dbReference type="GO" id="GO:0005829">
    <property type="term" value="C:cytosol"/>
    <property type="evidence" value="ECO:0007669"/>
    <property type="project" value="TreeGrafter"/>
</dbReference>
<dbReference type="GO" id="GO:0005524">
    <property type="term" value="F:ATP binding"/>
    <property type="evidence" value="ECO:0007669"/>
    <property type="project" value="UniProtKB-UniRule"/>
</dbReference>
<dbReference type="GO" id="GO:0006420">
    <property type="term" value="P:arginyl-tRNA aminoacylation"/>
    <property type="evidence" value="ECO:0007669"/>
    <property type="project" value="InterPro"/>
</dbReference>
<evidence type="ECO:0000256" key="9">
    <source>
        <dbReference type="ARBA" id="ARBA00023146"/>
    </source>
</evidence>
<dbReference type="PROSITE" id="PS50861">
    <property type="entry name" value="AA_TRNA_LIGASE_II_GLYAB"/>
    <property type="match status" value="1"/>
</dbReference>
<dbReference type="NCBIfam" id="TIGR00211">
    <property type="entry name" value="glyS"/>
    <property type="match status" value="1"/>
</dbReference>
<evidence type="ECO:0000256" key="4">
    <source>
        <dbReference type="ARBA" id="ARBA00022490"/>
    </source>
</evidence>
<evidence type="ECO:0000313" key="14">
    <source>
        <dbReference type="Proteomes" id="UP000054262"/>
    </source>
</evidence>
<dbReference type="Proteomes" id="UP000054262">
    <property type="component" value="Unassembled WGS sequence"/>
</dbReference>
<evidence type="ECO:0000256" key="6">
    <source>
        <dbReference type="ARBA" id="ARBA00022741"/>
    </source>
</evidence>
<dbReference type="SUPFAM" id="SSF109604">
    <property type="entry name" value="HD-domain/PDEase-like"/>
    <property type="match status" value="1"/>
</dbReference>
<comment type="catalytic activity">
    <reaction evidence="10 11">
        <text>tRNA(Gly) + glycine + ATP = glycyl-tRNA(Gly) + AMP + diphosphate</text>
        <dbReference type="Rhea" id="RHEA:16013"/>
        <dbReference type="Rhea" id="RHEA-COMP:9664"/>
        <dbReference type="Rhea" id="RHEA-COMP:9683"/>
        <dbReference type="ChEBI" id="CHEBI:30616"/>
        <dbReference type="ChEBI" id="CHEBI:33019"/>
        <dbReference type="ChEBI" id="CHEBI:57305"/>
        <dbReference type="ChEBI" id="CHEBI:78442"/>
        <dbReference type="ChEBI" id="CHEBI:78522"/>
        <dbReference type="ChEBI" id="CHEBI:456215"/>
        <dbReference type="EC" id="6.1.1.14"/>
    </reaction>
</comment>